<dbReference type="AlphaFoldDB" id="A0AA92WDJ8"/>
<name>A0AA92WDJ8_9BACT</name>
<evidence type="ECO:0000259" key="1">
    <source>
        <dbReference type="Pfam" id="PF24390"/>
    </source>
</evidence>
<evidence type="ECO:0000313" key="2">
    <source>
        <dbReference type="EMBL" id="RGX90608.1"/>
    </source>
</evidence>
<dbReference type="InterPro" id="IPR056920">
    <property type="entry name" value="PRTase-CE"/>
</dbReference>
<sequence>MLMQTLSKEIEKRIEDIVSVRFYNQITPYDVIRWLFNFEDEDVELAVQLLEHVIFLRDDDVKGRLYEQISKLPKDKTKHIVPLGKPGKSGAAISYWIHGLMKRNELREMAFHSSIEDFISYRNSQEWKTQKDIVVYVDDFIGSGGSVVTALSLEEKIVRPEVLSDASSGRLYVIAAIVMDNGYSKISQDISGAIILGDLHCKGFDPHKKVFGSYFKTKAVREMCYKYGKQLFKDFPLGFENTQSLVLMLHSSPNNTVPVLWSDKQYQGRNWIPLVPRNNLLKIKRAYTDRNSVYRWLSCLKKIFVGGSEYVDFSLLFTKSNFNLVFILICLIRRKSEAFIYNTMGISLVEMDRLWQEGIDKKIWDSKHKPTSLALNEYKEAIKRYKLLRDEGMQEFRIWDEKDNIYIPETFRGVK</sequence>
<evidence type="ECO:0000313" key="3">
    <source>
        <dbReference type="Proteomes" id="UP000285604"/>
    </source>
</evidence>
<organism evidence="2 3">
    <name type="scientific">Segatella copri</name>
    <dbReference type="NCBI Taxonomy" id="165179"/>
    <lineage>
        <taxon>Bacteria</taxon>
        <taxon>Pseudomonadati</taxon>
        <taxon>Bacteroidota</taxon>
        <taxon>Bacteroidia</taxon>
        <taxon>Bacteroidales</taxon>
        <taxon>Prevotellaceae</taxon>
        <taxon>Segatella</taxon>
    </lineage>
</organism>
<proteinExistence type="predicted"/>
<protein>
    <recommendedName>
        <fullName evidence="1">PRTase-CE domain-containing protein</fullName>
    </recommendedName>
</protein>
<gene>
    <name evidence="2" type="ORF">DXA63_14225</name>
</gene>
<accession>A0AA92WDJ8</accession>
<dbReference type="EMBL" id="QSCI01000097">
    <property type="protein sequence ID" value="RGX90608.1"/>
    <property type="molecule type" value="Genomic_DNA"/>
</dbReference>
<comment type="caution">
    <text evidence="2">The sequence shown here is derived from an EMBL/GenBank/DDBJ whole genome shotgun (WGS) entry which is preliminary data.</text>
</comment>
<feature type="domain" description="PRTase-CE" evidence="1">
    <location>
        <begin position="31"/>
        <end position="277"/>
    </location>
</feature>
<reference evidence="2 3" key="1">
    <citation type="submission" date="2018-08" db="EMBL/GenBank/DDBJ databases">
        <title>A genome reference for cultivated species of the human gut microbiota.</title>
        <authorList>
            <person name="Zou Y."/>
            <person name="Xue W."/>
            <person name="Luo G."/>
        </authorList>
    </citation>
    <scope>NUCLEOTIDE SEQUENCE [LARGE SCALE GENOMIC DNA]</scope>
    <source>
        <strain evidence="2 3">OF03-3</strain>
    </source>
</reference>
<dbReference type="Proteomes" id="UP000285604">
    <property type="component" value="Unassembled WGS sequence"/>
</dbReference>
<dbReference type="Pfam" id="PF24390">
    <property type="entry name" value="PRTase-CE"/>
    <property type="match status" value="1"/>
</dbReference>